<dbReference type="GO" id="GO:0009007">
    <property type="term" value="F:site-specific DNA-methyltransferase (adenine-specific) activity"/>
    <property type="evidence" value="ECO:0007669"/>
    <property type="project" value="UniProtKB-EC"/>
</dbReference>
<dbReference type="GO" id="GO:0003676">
    <property type="term" value="F:nucleic acid binding"/>
    <property type="evidence" value="ECO:0007669"/>
    <property type="project" value="InterPro"/>
</dbReference>
<evidence type="ECO:0000256" key="1">
    <source>
        <dbReference type="ARBA" id="ARBA00011900"/>
    </source>
</evidence>
<dbReference type="eggNOG" id="COG3392">
    <property type="taxonomic scope" value="Bacteria"/>
</dbReference>
<dbReference type="GO" id="GO:0009307">
    <property type="term" value="P:DNA restriction-modification system"/>
    <property type="evidence" value="ECO:0007669"/>
    <property type="project" value="InterPro"/>
</dbReference>
<protein>
    <recommendedName>
        <fullName evidence="1">site-specific DNA-methyltransferase (adenine-specific)</fullName>
        <ecNumber evidence="1">2.1.1.72</ecNumber>
    </recommendedName>
</protein>
<dbReference type="Proteomes" id="UP000005824">
    <property type="component" value="Unassembled WGS sequence"/>
</dbReference>
<dbReference type="EC" id="2.1.1.72" evidence="1"/>
<evidence type="ECO:0000256" key="4">
    <source>
        <dbReference type="ARBA" id="ARBA00022691"/>
    </source>
</evidence>
<accession>B4CYL0</accession>
<dbReference type="EMBL" id="ABVL01000004">
    <property type="protein sequence ID" value="EDY20551.1"/>
    <property type="molecule type" value="Genomic_DNA"/>
</dbReference>
<gene>
    <name evidence="6" type="ORF">CfE428DRAFT_1748</name>
</gene>
<organism evidence="6 7">
    <name type="scientific">Chthoniobacter flavus Ellin428</name>
    <dbReference type="NCBI Taxonomy" id="497964"/>
    <lineage>
        <taxon>Bacteria</taxon>
        <taxon>Pseudomonadati</taxon>
        <taxon>Verrucomicrobiota</taxon>
        <taxon>Spartobacteria</taxon>
        <taxon>Chthoniobacterales</taxon>
        <taxon>Chthoniobacteraceae</taxon>
        <taxon>Chthoniobacter</taxon>
    </lineage>
</organism>
<keyword evidence="2 6" id="KW-0489">Methyltransferase</keyword>
<dbReference type="AlphaFoldDB" id="B4CYL0"/>
<dbReference type="InParanoid" id="B4CYL0"/>
<proteinExistence type="predicted"/>
<dbReference type="GO" id="GO:0032259">
    <property type="term" value="P:methylation"/>
    <property type="evidence" value="ECO:0007669"/>
    <property type="project" value="UniProtKB-KW"/>
</dbReference>
<reference evidence="6 7" key="1">
    <citation type="journal article" date="2011" name="J. Bacteriol.">
        <title>Genome sequence of Chthoniobacter flavus Ellin428, an aerobic heterotrophic soil bacterium.</title>
        <authorList>
            <person name="Kant R."/>
            <person name="van Passel M.W."/>
            <person name="Palva A."/>
            <person name="Lucas S."/>
            <person name="Lapidus A."/>
            <person name="Glavina Del Rio T."/>
            <person name="Dalin E."/>
            <person name="Tice H."/>
            <person name="Bruce D."/>
            <person name="Goodwin L."/>
            <person name="Pitluck S."/>
            <person name="Larimer F.W."/>
            <person name="Land M.L."/>
            <person name="Hauser L."/>
            <person name="Sangwan P."/>
            <person name="de Vos W.M."/>
            <person name="Janssen P.H."/>
            <person name="Smidt H."/>
        </authorList>
    </citation>
    <scope>NUCLEOTIDE SEQUENCE [LARGE SCALE GENOMIC DNA]</scope>
    <source>
        <strain evidence="6 7">Ellin428</strain>
    </source>
</reference>
<keyword evidence="3 6" id="KW-0808">Transferase</keyword>
<comment type="caution">
    <text evidence="6">The sequence shown here is derived from an EMBL/GenBank/DDBJ whole genome shotgun (WGS) entry which is preliminary data.</text>
</comment>
<comment type="catalytic activity">
    <reaction evidence="5">
        <text>a 2'-deoxyadenosine in DNA + S-adenosyl-L-methionine = an N(6)-methyl-2'-deoxyadenosine in DNA + S-adenosyl-L-homocysteine + H(+)</text>
        <dbReference type="Rhea" id="RHEA:15197"/>
        <dbReference type="Rhea" id="RHEA-COMP:12418"/>
        <dbReference type="Rhea" id="RHEA-COMP:12419"/>
        <dbReference type="ChEBI" id="CHEBI:15378"/>
        <dbReference type="ChEBI" id="CHEBI:57856"/>
        <dbReference type="ChEBI" id="CHEBI:59789"/>
        <dbReference type="ChEBI" id="CHEBI:90615"/>
        <dbReference type="ChEBI" id="CHEBI:90616"/>
        <dbReference type="EC" id="2.1.1.72"/>
    </reaction>
</comment>
<keyword evidence="7" id="KW-1185">Reference proteome</keyword>
<keyword evidence="4" id="KW-0949">S-adenosyl-L-methionine</keyword>
<dbReference type="PROSITE" id="PS00092">
    <property type="entry name" value="N6_MTASE"/>
    <property type="match status" value="1"/>
</dbReference>
<evidence type="ECO:0000256" key="2">
    <source>
        <dbReference type="ARBA" id="ARBA00022603"/>
    </source>
</evidence>
<dbReference type="InterPro" id="IPR029063">
    <property type="entry name" value="SAM-dependent_MTases_sf"/>
</dbReference>
<evidence type="ECO:0000313" key="7">
    <source>
        <dbReference type="Proteomes" id="UP000005824"/>
    </source>
</evidence>
<dbReference type="InterPro" id="IPR012327">
    <property type="entry name" value="MeTrfase_D12"/>
</dbReference>
<dbReference type="SUPFAM" id="SSF53335">
    <property type="entry name" value="S-adenosyl-L-methionine-dependent methyltransferases"/>
    <property type="match status" value="1"/>
</dbReference>
<evidence type="ECO:0000313" key="6">
    <source>
        <dbReference type="EMBL" id="EDY20551.1"/>
    </source>
</evidence>
<dbReference type="Pfam" id="PF02086">
    <property type="entry name" value="MethyltransfD12"/>
    <property type="match status" value="1"/>
</dbReference>
<evidence type="ECO:0000256" key="5">
    <source>
        <dbReference type="ARBA" id="ARBA00047942"/>
    </source>
</evidence>
<name>B4CYL0_9BACT</name>
<sequence length="396" mass="44382">MYLTLENAGALSTCSLIMSASPPKLPEKPLAAVPATEGIKYAGSKRKLLPHILQLARKVQPRTVLDGFSGTTRVAQMFAQTGHRVIANDLSVWSQIFGQCYLCNSYPTSHYEPLIAHLNALPGVDGWFTEHYGGEPAAGITTTANGRKKPWQRHNTRRLDAIRAEIDRLGLTEVERAVLLTSLILALDEVDSTLGHFASYLSDWSPRSFRPLRLQVPRLFPIEQPHTVHRGDIFEVLPRIEADLAYFDPPYGSNNEKMPPSRVRYAAYYHLWTTICLNDRPAIFGKAGRRNDSSDKLAGSVFEDYRRNDAGRLVVVDAIAHLLQATRARHILLSYSSGGRATAEELHEVTTSVGRVIEVTEIDHRRNVMAGMRWTNEWIRDAEAPNTEFLFLIEKG</sequence>
<dbReference type="STRING" id="497964.CfE428DRAFT_1748"/>
<evidence type="ECO:0000256" key="3">
    <source>
        <dbReference type="ARBA" id="ARBA00022679"/>
    </source>
</evidence>
<dbReference type="InterPro" id="IPR002052">
    <property type="entry name" value="DNA_methylase_N6_adenine_CS"/>
</dbReference>